<feature type="compositionally biased region" description="Polar residues" evidence="9">
    <location>
        <begin position="409"/>
        <end position="435"/>
    </location>
</feature>
<dbReference type="GO" id="GO:0035267">
    <property type="term" value="C:NuA4 histone acetyltransferase complex"/>
    <property type="evidence" value="ECO:0007669"/>
    <property type="project" value="TreeGrafter"/>
</dbReference>
<dbReference type="InterPro" id="IPR009057">
    <property type="entry name" value="Homeodomain-like_sf"/>
</dbReference>
<feature type="compositionally biased region" description="Low complexity" evidence="9">
    <location>
        <begin position="1186"/>
        <end position="1200"/>
    </location>
</feature>
<sequence>MPKRPILEINHIKPQNASLASFLEANDITQDRFFDPSTLPPTDSLPGYLNAQQLDPSRALRERRTGPGYVSQEQSGAPRDGGHATARPEELGRDPDLISTQSKDTESSSWRVDGSTIPDPSVQGSKGLGRQEIAATKREAGESSVRPSEAVPVSSDDAGSLDATAIDNLTTEQRPSHPAVVHLPSKEAQEERLEHHDEQRARDEEQRATYASKSRFNVNGLTPPTSGEDTGPLSKYDHAQATDDGSRHDAILKSQMDIARAEAFSGAPSTPDEQLRLEEARSMQPKIPDGTYVGQDDDVQDSQSMPGPSSLPSQFVNDNLGEEDSILDMSNVNNEMRVREDGVPRDANEQNDTLSKPSSALRDRMFSGMNEESPRDLTLSRRPPMRIDTGVPSTLDSSSLTAGPRPAPVSTTNGATPSGSGTPNKTATPATSVQSPPERMTTRVSSGALRHKSVSEILGETPKATPVHAEKAALDRALVESHRDDHGSLQTPKSASSFASPDPVVFKQRLSELKEKERSKLSTVVFASSRNPELTQHQRLDENESPVEDRDYFLTLFAAQASTVAKGQSVNTLIKTAHKTLTTSDHYTDLNERQACAVLKKIHELQSHNRWSLRQVERSAEPKRSLTQWDVLLGQMKWMRTDFREERKWKHAAAKYIAHACSTWVTSSPEDRKMLEVKVRPLPARATSRSLSVSTPDLVHSADDGASEATDDDFSRVDGPPGSAPAAIFSLPPEMFVFGLSKSPVAEKLLLELPLYQPSTWVQDAALRVTDFEPDSAWKKPVVPVSKYAQGKILTLEEGPPRKRSRFDYQDSPGSYFDSNLASKDSENAFGPEQEDVALFDPENKHIRDRIHAGHAFRPPSEHNMPSQSFFESRNSSQWTQAEDDELKRFVKDFAYNWSLISSCLSSPSMFSSGAERRTPWECFERWISLEGLPVEMAKINYFRTYYQRLQSAQKTVEAQHQALQQQLGNNTNQMPLRRRTTQPFTVERRKNARHLHLIDAMRKLAKKRETTIHKQQHVASLAAMRKATESTKPRPQMHTPQEFSRIKYENQLRLAEQAKRFRANAIANQKALQAQKINQQSTQQSNGMQLARNPGPAPGIPNGSSPSMAAANPHAQLRGGGSDSSRPVPQISRLMNSQTNGSLPTNPHSVPHAPMQPNMQVQMQQRVPPMAPDRMIHEASRLREQQAYVRQQQQQQHAQSNGPSGSPPLQHPNMLSQNNAAMLASLQGRSSPSVNGAPPPLGSSSSPRITQPQALSSGMTPAVNQISSQFKARHPQASPEQITRMTTDQLYKMSEARQAMQAAAGNSNAAAVAANANMGLQVPSSMQQQAAMMANGGGGPMFNIGNSQQYAQLMRQQQQTQQRGAGAGGQGVNNGSRSATPRTGSAQGVPRPSQSPSRQVGLAGGQ</sequence>
<dbReference type="InterPro" id="IPR001005">
    <property type="entry name" value="SANT/Myb"/>
</dbReference>
<dbReference type="EMBL" id="CAJPDT010000015">
    <property type="protein sequence ID" value="CAF9915703.1"/>
    <property type="molecule type" value="Genomic_DNA"/>
</dbReference>
<dbReference type="GO" id="GO:0006325">
    <property type="term" value="P:chromatin organization"/>
    <property type="evidence" value="ECO:0007669"/>
    <property type="project" value="UniProtKB-KW"/>
</dbReference>
<comment type="subcellular location">
    <subcellularLocation>
        <location evidence="1">Nucleus</location>
    </subcellularLocation>
</comment>
<dbReference type="SMART" id="SM00573">
    <property type="entry name" value="HSA"/>
    <property type="match status" value="1"/>
</dbReference>
<evidence type="ECO:0000256" key="4">
    <source>
        <dbReference type="ARBA" id="ARBA00022853"/>
    </source>
</evidence>
<feature type="region of interest" description="Disordered" evidence="9">
    <location>
        <begin position="341"/>
        <end position="449"/>
    </location>
</feature>
<keyword evidence="5" id="KW-0234">DNA repair</keyword>
<evidence type="ECO:0000256" key="7">
    <source>
        <dbReference type="ARBA" id="ARBA00025178"/>
    </source>
</evidence>
<dbReference type="OrthoDB" id="5364245at2759"/>
<feature type="compositionally biased region" description="Polar residues" evidence="9">
    <location>
        <begin position="1374"/>
        <end position="1399"/>
    </location>
</feature>
<name>A0A8H3F4V0_9LECA</name>
<evidence type="ECO:0000256" key="5">
    <source>
        <dbReference type="ARBA" id="ARBA00023204"/>
    </source>
</evidence>
<feature type="region of interest" description="Disordered" evidence="9">
    <location>
        <begin position="35"/>
        <end position="248"/>
    </location>
</feature>
<dbReference type="GO" id="GO:0005634">
    <property type="term" value="C:nucleus"/>
    <property type="evidence" value="ECO:0007669"/>
    <property type="project" value="UniProtKB-SubCell"/>
</dbReference>
<feature type="compositionally biased region" description="Low complexity" evidence="9">
    <location>
        <begin position="1353"/>
        <end position="1365"/>
    </location>
</feature>
<feature type="domain" description="HSA" evidence="11">
    <location>
        <begin position="616"/>
        <end position="689"/>
    </location>
</feature>
<feature type="compositionally biased region" description="Polar residues" evidence="9">
    <location>
        <begin position="1124"/>
        <end position="1149"/>
    </location>
</feature>
<organism evidence="12 13">
    <name type="scientific">Imshaugia aleurites</name>
    <dbReference type="NCBI Taxonomy" id="172621"/>
    <lineage>
        <taxon>Eukaryota</taxon>
        <taxon>Fungi</taxon>
        <taxon>Dikarya</taxon>
        <taxon>Ascomycota</taxon>
        <taxon>Pezizomycotina</taxon>
        <taxon>Lecanoromycetes</taxon>
        <taxon>OSLEUM clade</taxon>
        <taxon>Lecanoromycetidae</taxon>
        <taxon>Lecanorales</taxon>
        <taxon>Lecanorineae</taxon>
        <taxon>Parmeliaceae</taxon>
        <taxon>Imshaugia</taxon>
    </lineage>
</organism>
<feature type="compositionally biased region" description="Polar residues" evidence="9">
    <location>
        <begin position="209"/>
        <end position="228"/>
    </location>
</feature>
<comment type="similarity">
    <text evidence="2">Belongs to the EAF1 family.</text>
</comment>
<feature type="region of interest" description="Disordered" evidence="9">
    <location>
        <begin position="1353"/>
        <end position="1407"/>
    </location>
</feature>
<dbReference type="Gene3D" id="1.10.10.60">
    <property type="entry name" value="Homeodomain-like"/>
    <property type="match status" value="1"/>
</dbReference>
<feature type="compositionally biased region" description="Polar residues" evidence="9">
    <location>
        <begin position="1075"/>
        <end position="1089"/>
    </location>
</feature>
<gene>
    <name evidence="12" type="primary">EAF1</name>
    <name evidence="12" type="ORF">IMSHALPRED_002678</name>
</gene>
<feature type="compositionally biased region" description="Basic and acidic residues" evidence="9">
    <location>
        <begin position="184"/>
        <end position="207"/>
    </location>
</feature>
<accession>A0A8H3F4V0</accession>
<evidence type="ECO:0000256" key="2">
    <source>
        <dbReference type="ARBA" id="ARBA00008913"/>
    </source>
</evidence>
<dbReference type="GO" id="GO:0003682">
    <property type="term" value="F:chromatin binding"/>
    <property type="evidence" value="ECO:0007669"/>
    <property type="project" value="TreeGrafter"/>
</dbReference>
<evidence type="ECO:0000259" key="11">
    <source>
        <dbReference type="PROSITE" id="PS51204"/>
    </source>
</evidence>
<protein>
    <recommendedName>
        <fullName evidence="8">Vacuolar import and degradation protein 21</fullName>
    </recommendedName>
</protein>
<evidence type="ECO:0000313" key="13">
    <source>
        <dbReference type="Proteomes" id="UP000664534"/>
    </source>
</evidence>
<dbReference type="InterPro" id="IPR014012">
    <property type="entry name" value="HSA_dom"/>
</dbReference>
<keyword evidence="6" id="KW-0539">Nucleus</keyword>
<feature type="domain" description="Myb-like" evidence="10">
    <location>
        <begin position="871"/>
        <end position="931"/>
    </location>
</feature>
<feature type="region of interest" description="Disordered" evidence="9">
    <location>
        <begin position="1184"/>
        <end position="1215"/>
    </location>
</feature>
<evidence type="ECO:0000259" key="10">
    <source>
        <dbReference type="PROSITE" id="PS50090"/>
    </source>
</evidence>
<evidence type="ECO:0000256" key="9">
    <source>
        <dbReference type="SAM" id="MobiDB-lite"/>
    </source>
</evidence>
<evidence type="ECO:0000313" key="12">
    <source>
        <dbReference type="EMBL" id="CAF9915703.1"/>
    </source>
</evidence>
<comment type="caution">
    <text evidence="12">The sequence shown here is derived from an EMBL/GenBank/DDBJ whole genome shotgun (WGS) entry which is preliminary data.</text>
</comment>
<keyword evidence="13" id="KW-1185">Reference proteome</keyword>
<dbReference type="CDD" id="cd00167">
    <property type="entry name" value="SANT"/>
    <property type="match status" value="1"/>
</dbReference>
<dbReference type="GO" id="GO:0006281">
    <property type="term" value="P:DNA repair"/>
    <property type="evidence" value="ECO:0007669"/>
    <property type="project" value="UniProtKB-KW"/>
</dbReference>
<dbReference type="PANTHER" id="PTHR46459">
    <property type="entry name" value="E1A-BINDING PROTEIN P400-RELATED"/>
    <property type="match status" value="1"/>
</dbReference>
<feature type="compositionally biased region" description="Polar residues" evidence="9">
    <location>
        <begin position="488"/>
        <end position="499"/>
    </location>
</feature>
<feature type="region of interest" description="Disordered" evidence="9">
    <location>
        <begin position="856"/>
        <end position="876"/>
    </location>
</feature>
<dbReference type="SMART" id="SM00717">
    <property type="entry name" value="SANT"/>
    <property type="match status" value="1"/>
</dbReference>
<feature type="compositionally biased region" description="Polar residues" evidence="9">
    <location>
        <begin position="98"/>
        <end position="110"/>
    </location>
</feature>
<dbReference type="PROSITE" id="PS50090">
    <property type="entry name" value="MYB_LIKE"/>
    <property type="match status" value="1"/>
</dbReference>
<keyword evidence="4" id="KW-0156">Chromatin regulator</keyword>
<dbReference type="Proteomes" id="UP000664534">
    <property type="component" value="Unassembled WGS sequence"/>
</dbReference>
<feature type="region of interest" description="Disordered" evidence="9">
    <location>
        <begin position="283"/>
        <end position="318"/>
    </location>
</feature>
<dbReference type="Pfam" id="PF07529">
    <property type="entry name" value="HSA"/>
    <property type="match status" value="1"/>
</dbReference>
<feature type="region of interest" description="Disordered" evidence="9">
    <location>
        <begin position="1075"/>
        <end position="1156"/>
    </location>
</feature>
<dbReference type="SUPFAM" id="SSF46689">
    <property type="entry name" value="Homeodomain-like"/>
    <property type="match status" value="1"/>
</dbReference>
<feature type="compositionally biased region" description="Polar residues" evidence="9">
    <location>
        <begin position="305"/>
        <end position="317"/>
    </location>
</feature>
<feature type="region of interest" description="Disordered" evidence="9">
    <location>
        <begin position="686"/>
        <end position="719"/>
    </location>
</feature>
<reference evidence="12" key="1">
    <citation type="submission" date="2021-03" db="EMBL/GenBank/DDBJ databases">
        <authorList>
            <person name="Tagirdzhanova G."/>
        </authorList>
    </citation>
    <scope>NUCLEOTIDE SEQUENCE</scope>
</reference>
<feature type="compositionally biased region" description="Basic and acidic residues" evidence="9">
    <location>
        <begin position="235"/>
        <end position="248"/>
    </location>
</feature>
<feature type="compositionally biased region" description="Polar residues" evidence="9">
    <location>
        <begin position="864"/>
        <end position="876"/>
    </location>
</feature>
<evidence type="ECO:0000256" key="6">
    <source>
        <dbReference type="ARBA" id="ARBA00023242"/>
    </source>
</evidence>
<evidence type="ECO:0000256" key="3">
    <source>
        <dbReference type="ARBA" id="ARBA00022763"/>
    </source>
</evidence>
<feature type="compositionally biased region" description="Polar residues" evidence="9">
    <location>
        <begin position="391"/>
        <end position="401"/>
    </location>
</feature>
<dbReference type="PROSITE" id="PS51204">
    <property type="entry name" value="HSA"/>
    <property type="match status" value="1"/>
</dbReference>
<proteinExistence type="inferred from homology"/>
<dbReference type="PANTHER" id="PTHR46459:SF1">
    <property type="entry name" value="E1A-BINDING PROTEIN P400"/>
    <property type="match status" value="1"/>
</dbReference>
<comment type="function">
    <text evidence="7">Component of the NuA4 histone acetyltransferase complex which is involved in transcriptional activation of selected genes principally by acetylation of nucleosomal histone H4 and H2A. The NuA4 complex is also involved in DNA repair.</text>
</comment>
<evidence type="ECO:0000256" key="8">
    <source>
        <dbReference type="ARBA" id="ARBA00029670"/>
    </source>
</evidence>
<feature type="compositionally biased region" description="Basic and acidic residues" evidence="9">
    <location>
        <begin position="80"/>
        <end position="96"/>
    </location>
</feature>
<feature type="compositionally biased region" description="Polar residues" evidence="9">
    <location>
        <begin position="1249"/>
        <end position="1262"/>
    </location>
</feature>
<feature type="region of interest" description="Disordered" evidence="9">
    <location>
        <begin position="480"/>
        <end position="500"/>
    </location>
</feature>
<feature type="region of interest" description="Disordered" evidence="9">
    <location>
        <begin position="1228"/>
        <end position="1262"/>
    </location>
</feature>
<dbReference type="Pfam" id="PF13921">
    <property type="entry name" value="Myb_DNA-bind_6"/>
    <property type="match status" value="1"/>
</dbReference>
<evidence type="ECO:0000256" key="1">
    <source>
        <dbReference type="ARBA" id="ARBA00004123"/>
    </source>
</evidence>
<keyword evidence="3" id="KW-0227">DNA damage</keyword>